<dbReference type="PROSITE" id="PS00154">
    <property type="entry name" value="ATPASE_E1_E2"/>
    <property type="match status" value="1"/>
</dbReference>
<gene>
    <name evidence="13" type="ORF">FNF28_02895</name>
</gene>
<keyword evidence="5" id="KW-0479">Metal-binding</keyword>
<dbReference type="GO" id="GO:0140326">
    <property type="term" value="F:ATPase-coupled intramembrane lipid transporter activity"/>
    <property type="evidence" value="ECO:0007669"/>
    <property type="project" value="TreeGrafter"/>
</dbReference>
<feature type="transmembrane region" description="Helical" evidence="10">
    <location>
        <begin position="1344"/>
        <end position="1369"/>
    </location>
</feature>
<dbReference type="GO" id="GO:0045332">
    <property type="term" value="P:phospholipid translocation"/>
    <property type="evidence" value="ECO:0007669"/>
    <property type="project" value="TreeGrafter"/>
</dbReference>
<feature type="compositionally biased region" description="Low complexity" evidence="9">
    <location>
        <begin position="1891"/>
        <end position="1913"/>
    </location>
</feature>
<feature type="transmembrane region" description="Helical" evidence="10">
    <location>
        <begin position="58"/>
        <end position="88"/>
    </location>
</feature>
<keyword evidence="4 10" id="KW-0812">Transmembrane</keyword>
<sequence>MGCALSSGSGPVAMEGMRTIVFAKDGKSTLVADDKGAGRAEDAAFPSNFVRVSKYSSYLMLLLSFTFTDFFLQAANIYFLLIGVLQLIPSISITAGLPTTWGPLGIVYLVSLGRELLEERSRRAEQRSVNEEQRTAVLRPGASEFKDMAWQDVKVGDIVRVEADAFFPADLIMLGAVHAAEAPAAEDDDSDSAAAAESEKARRAKMTACHVDTASLDGESNLKKFVAVSPVTAQLVQDEALLVSAAITARLGPCMRDLAKVEGSLLAAQGTGPKSPTSPPAGTDAPPIAASTKGNACVLLRECRLRNCERVYGLVAYTGPETFIKQQAKKTPAKPVFLSSAINAFVRIMLAVQIILCLVGATGFTLFASMDGPSHWYLGLEFSGVDFLLRFLTYMQISSNIIPISLYVSMEMARFAQRFFMERDDDMLLVTPDATEPNIPCKVRSLQLNDQLGQVTHIFSDKTGTLTRNSFEFRKLSVGGRCYGSGTTEIAVIAARGRAKTAAERKAAAAKGVLLQRGLDAMSLPGKVPHVNFLEGAAGAEDDGDSDGAFTLAAALQAETPFAGPDGADRSLEHAMELDEFLTALILNSTIDIEPAESESGSYKLAGDSSDEVCFGYAASAFGYKLVRRGFSATGFPTVEIDAPPLPGSGDDAPRRRIVRHLLHVNEFNSARGMMSVVVEDPTQPEESPERVTVYAKGSDKKILPQLYRLPDFGAMAVDAGKMSDPEAAAAKLAEARRHASQALMREHTGHACVAWSEDGFRTLAFAYRRISMADFMAWLPKLKAARQRGRDEAQVFLAAHPDDDAGASKIRARATATATAELEKDLTYHGVVGYEDSLQEGVPDSVARLSDAGIKVVMLTGDKEGTALNIGYGVQMLTNETEVLSLTFEGKEAALFGHGATALEAMAPAREQLAVLANAFQRGRGAAGEEDEEAMAERDEEDAEAGGASEAARVAVYAPPSSKGLTVGSQGGASSSGIGQAAAAATAPRMPHDVKATEAAIAEAPASPATPVTPVSPITPIGPADPATLIRLGSEPSMQRAVALLSPQCTESGIALPLAARRALDLVEALQAELDRVTTLLQSYLDGGVTDEAAAARLRRDVIHFALSIDAVLHAVRFRAGTSRPLALVLDERAMTFFLDWPGYAEIEANPAAFDPVDLEMKASKRLCLLALMQQCTSIIGARCQPAQKRTVLELFKEEVPGACCVGIGDGANDVEMINAANIGVGIKGVEGNSAANSADYAIGQFRFLQRLLLVHGRWNYRRMALLVLFLFYKNALFTVAQFLFGIDSAWSGQKLYGEVANQAYNLFFTGAAVVAVAVLDQDVDQDSAQRFPSLYNDGRRRLLFNPVIATAWLLNAVAEATIIYLIVVNTVGASEPDGFANSIFEMGAVALTLVIAVVNLRLAAETYQHEWVFIALSFLSTASWPGLAFAADALDVDRTLGLMAKVWSSPMAWLLIPVGVFIVMTPVIVAKVCISIFMPSYATVVRETEFFIRKGQQSLQFAPMVETAETVKLRLQGKLTPEARRLRRASGLFDRANFATKTTIRMERGLDRVKEQATVSAHGVADSSSGTVSSKSRRFQDDGGGALVQAGNSSALSLVRRAAERRDGRPKKAATSVVSRRSSRVAPTPPPTGHRAELLRWAEQEALLILHPIEAELEERLRGETRTRLSYPFHFYRSVAMRKRIANLVQQGRIPAEAVGLRALPDDDVVFGEGADGQVRQEPGAARGDGAAAAASAAAGQAPGAAAPKPEGGSEQWKALRMAMRLSAIAKELAEGGADYRSTVGRSGDLRHARKAAKGRHRYTASQANRAAQRWATLRHGSRDIRAEFAVDESGQSGRAQQVQESVSRALHRAATSGRATTGQLGAGWRLPAPRRSAGSHSHSRKAATDAGASSAAAAAAAAAGPRTDPASMTSAGADLGARASDQATVSGAAGVGHE</sequence>
<evidence type="ECO:0000256" key="8">
    <source>
        <dbReference type="ARBA" id="ARBA00023136"/>
    </source>
</evidence>
<comment type="subcellular location">
    <subcellularLocation>
        <location evidence="2">Endomembrane system</location>
    </subcellularLocation>
    <subcellularLocation>
        <location evidence="1">Membrane</location>
        <topology evidence="1">Multi-pass membrane protein</topology>
    </subcellularLocation>
</comment>
<feature type="region of interest" description="Disordered" evidence="9">
    <location>
        <begin position="1721"/>
        <end position="1757"/>
    </location>
</feature>
<dbReference type="PANTHER" id="PTHR24092">
    <property type="entry name" value="PROBABLE PHOSPHOLIPID-TRANSPORTING ATPASE"/>
    <property type="match status" value="1"/>
</dbReference>
<dbReference type="Pfam" id="PF16212">
    <property type="entry name" value="PhoLip_ATPase_C"/>
    <property type="match status" value="1"/>
</dbReference>
<feature type="region of interest" description="Disordered" evidence="9">
    <location>
        <begin position="1603"/>
        <end position="1635"/>
    </location>
</feature>
<accession>A0A5A8DP90</accession>
<dbReference type="Pfam" id="PF16209">
    <property type="entry name" value="PhoLip_ATPase_N"/>
    <property type="match status" value="1"/>
</dbReference>
<keyword evidence="3" id="KW-0813">Transport</keyword>
<dbReference type="InterPro" id="IPR032631">
    <property type="entry name" value="P-type_ATPase_N"/>
</dbReference>
<feature type="compositionally biased region" description="Polar residues" evidence="9">
    <location>
        <begin position="1836"/>
        <end position="1849"/>
    </location>
</feature>
<dbReference type="InterPro" id="IPR018303">
    <property type="entry name" value="ATPase_P-typ_P_site"/>
</dbReference>
<keyword evidence="6" id="KW-0460">Magnesium</keyword>
<feature type="transmembrane region" description="Helical" evidence="10">
    <location>
        <begin position="1381"/>
        <end position="1402"/>
    </location>
</feature>
<evidence type="ECO:0000256" key="9">
    <source>
        <dbReference type="SAM" id="MobiDB-lite"/>
    </source>
</evidence>
<protein>
    <submittedName>
        <fullName evidence="13">Uncharacterized protein</fullName>
    </submittedName>
</protein>
<dbReference type="InterPro" id="IPR036412">
    <property type="entry name" value="HAD-like_sf"/>
</dbReference>
<dbReference type="GO" id="GO:0005524">
    <property type="term" value="F:ATP binding"/>
    <property type="evidence" value="ECO:0007669"/>
    <property type="project" value="InterPro"/>
</dbReference>
<dbReference type="Proteomes" id="UP000324907">
    <property type="component" value="Unassembled WGS sequence"/>
</dbReference>
<evidence type="ECO:0000256" key="5">
    <source>
        <dbReference type="ARBA" id="ARBA00022723"/>
    </source>
</evidence>
<evidence type="ECO:0000259" key="11">
    <source>
        <dbReference type="Pfam" id="PF16209"/>
    </source>
</evidence>
<dbReference type="InterPro" id="IPR023299">
    <property type="entry name" value="ATPase_P-typ_cyto_dom_N"/>
</dbReference>
<name>A0A5A8DP90_CAFRO</name>
<dbReference type="InterPro" id="IPR001757">
    <property type="entry name" value="P_typ_ATPase"/>
</dbReference>
<dbReference type="InterPro" id="IPR023298">
    <property type="entry name" value="ATPase_P-typ_TM_dom_sf"/>
</dbReference>
<dbReference type="InterPro" id="IPR032630">
    <property type="entry name" value="P_typ_ATPase_c"/>
</dbReference>
<evidence type="ECO:0000256" key="3">
    <source>
        <dbReference type="ARBA" id="ARBA00022448"/>
    </source>
</evidence>
<reference evidence="13 14" key="1">
    <citation type="submission" date="2019-07" db="EMBL/GenBank/DDBJ databases">
        <title>Genomes of Cafeteria roenbergensis.</title>
        <authorList>
            <person name="Fischer M.G."/>
            <person name="Hackl T."/>
            <person name="Roman M."/>
        </authorList>
    </citation>
    <scope>NUCLEOTIDE SEQUENCE [LARGE SCALE GENOMIC DNA]</scope>
    <source>
        <strain evidence="13 14">RCC970-E3</strain>
    </source>
</reference>
<evidence type="ECO:0000256" key="2">
    <source>
        <dbReference type="ARBA" id="ARBA00004308"/>
    </source>
</evidence>
<dbReference type="PANTHER" id="PTHR24092:SF180">
    <property type="entry name" value="PHOSPHOLIPID-TRANSPORTING ATPASE DNF1-RELATED"/>
    <property type="match status" value="1"/>
</dbReference>
<dbReference type="GO" id="GO:0005886">
    <property type="term" value="C:plasma membrane"/>
    <property type="evidence" value="ECO:0007669"/>
    <property type="project" value="TreeGrafter"/>
</dbReference>
<dbReference type="GO" id="GO:0016887">
    <property type="term" value="F:ATP hydrolysis activity"/>
    <property type="evidence" value="ECO:0007669"/>
    <property type="project" value="InterPro"/>
</dbReference>
<feature type="region of interest" description="Disordered" evidence="9">
    <location>
        <begin position="1834"/>
        <end position="1941"/>
    </location>
</feature>
<feature type="transmembrane region" description="Helical" evidence="10">
    <location>
        <begin position="1306"/>
        <end position="1323"/>
    </location>
</feature>
<dbReference type="SUPFAM" id="SSF81665">
    <property type="entry name" value="Calcium ATPase, transmembrane domain M"/>
    <property type="match status" value="1"/>
</dbReference>
<dbReference type="SUPFAM" id="SSF56784">
    <property type="entry name" value="HAD-like"/>
    <property type="match status" value="1"/>
</dbReference>
<evidence type="ECO:0000313" key="14">
    <source>
        <dbReference type="Proteomes" id="UP000324907"/>
    </source>
</evidence>
<feature type="transmembrane region" description="Helical" evidence="10">
    <location>
        <begin position="1453"/>
        <end position="1479"/>
    </location>
</feature>
<dbReference type="Gene3D" id="3.40.1110.10">
    <property type="entry name" value="Calcium-transporting ATPase, cytoplasmic domain N"/>
    <property type="match status" value="2"/>
</dbReference>
<feature type="transmembrane region" description="Helical" evidence="10">
    <location>
        <begin position="1414"/>
        <end position="1433"/>
    </location>
</feature>
<evidence type="ECO:0000259" key="12">
    <source>
        <dbReference type="Pfam" id="PF16212"/>
    </source>
</evidence>
<feature type="domain" description="P-type ATPase C-terminal" evidence="12">
    <location>
        <begin position="1237"/>
        <end position="1482"/>
    </location>
</feature>
<dbReference type="Gene3D" id="3.40.50.1000">
    <property type="entry name" value="HAD superfamily/HAD-like"/>
    <property type="match status" value="3"/>
</dbReference>
<feature type="transmembrane region" description="Helical" evidence="10">
    <location>
        <begin position="100"/>
        <end position="117"/>
    </location>
</feature>
<comment type="caution">
    <text evidence="13">The sequence shown here is derived from an EMBL/GenBank/DDBJ whole genome shotgun (WGS) entry which is preliminary data.</text>
</comment>
<evidence type="ECO:0000256" key="7">
    <source>
        <dbReference type="ARBA" id="ARBA00022989"/>
    </source>
</evidence>
<evidence type="ECO:0000313" key="13">
    <source>
        <dbReference type="EMBL" id="KAA0167245.1"/>
    </source>
</evidence>
<dbReference type="NCBIfam" id="TIGR01494">
    <property type="entry name" value="ATPase_P-type"/>
    <property type="match status" value="1"/>
</dbReference>
<feature type="transmembrane region" description="Helical" evidence="10">
    <location>
        <begin position="344"/>
        <end position="367"/>
    </location>
</feature>
<dbReference type="SUPFAM" id="SSF81660">
    <property type="entry name" value="Metal cation-transporting ATPase, ATP-binding domain N"/>
    <property type="match status" value="1"/>
</dbReference>
<proteinExistence type="predicted"/>
<feature type="compositionally biased region" description="Low complexity" evidence="9">
    <location>
        <begin position="1615"/>
        <end position="1628"/>
    </location>
</feature>
<evidence type="ECO:0000256" key="6">
    <source>
        <dbReference type="ARBA" id="ARBA00022842"/>
    </source>
</evidence>
<feature type="transmembrane region" description="Helical" evidence="10">
    <location>
        <begin position="387"/>
        <end position="408"/>
    </location>
</feature>
<feature type="region of interest" description="Disordered" evidence="9">
    <location>
        <begin position="1563"/>
        <end position="1590"/>
    </location>
</feature>
<feature type="compositionally biased region" description="Acidic residues" evidence="9">
    <location>
        <begin position="929"/>
        <end position="945"/>
    </location>
</feature>
<organism evidence="13 14">
    <name type="scientific">Cafeteria roenbergensis</name>
    <name type="common">Marine flagellate</name>
    <dbReference type="NCBI Taxonomy" id="33653"/>
    <lineage>
        <taxon>Eukaryota</taxon>
        <taxon>Sar</taxon>
        <taxon>Stramenopiles</taxon>
        <taxon>Bigyra</taxon>
        <taxon>Opalozoa</taxon>
        <taxon>Bicosoecida</taxon>
        <taxon>Cafeteriaceae</taxon>
        <taxon>Cafeteria</taxon>
    </lineage>
</organism>
<evidence type="ECO:0000256" key="10">
    <source>
        <dbReference type="SAM" id="Phobius"/>
    </source>
</evidence>
<evidence type="ECO:0000256" key="1">
    <source>
        <dbReference type="ARBA" id="ARBA00004141"/>
    </source>
</evidence>
<feature type="transmembrane region" description="Helical" evidence="10">
    <location>
        <begin position="1265"/>
        <end position="1286"/>
    </location>
</feature>
<dbReference type="GO" id="GO:0046872">
    <property type="term" value="F:metal ion binding"/>
    <property type="evidence" value="ECO:0007669"/>
    <property type="project" value="UniProtKB-KW"/>
</dbReference>
<dbReference type="GO" id="GO:0012505">
    <property type="term" value="C:endomembrane system"/>
    <property type="evidence" value="ECO:0007669"/>
    <property type="project" value="UniProtKB-SubCell"/>
</dbReference>
<dbReference type="EMBL" id="VLTL01000035">
    <property type="protein sequence ID" value="KAA0167245.1"/>
    <property type="molecule type" value="Genomic_DNA"/>
</dbReference>
<dbReference type="Gene3D" id="1.20.1110.10">
    <property type="entry name" value="Calcium-transporting ATPase, transmembrane domain"/>
    <property type="match status" value="1"/>
</dbReference>
<dbReference type="Gene3D" id="2.70.150.10">
    <property type="entry name" value="Calcium-transporting ATPase, cytoplasmic transduction domain A"/>
    <property type="match status" value="2"/>
</dbReference>
<keyword evidence="8 10" id="KW-0472">Membrane</keyword>
<feature type="region of interest" description="Disordered" evidence="9">
    <location>
        <begin position="925"/>
        <end position="951"/>
    </location>
</feature>
<dbReference type="InterPro" id="IPR023214">
    <property type="entry name" value="HAD_sf"/>
</dbReference>
<feature type="domain" description="P-type ATPase N-terminal" evidence="11">
    <location>
        <begin position="41"/>
        <end position="96"/>
    </location>
</feature>
<evidence type="ECO:0000256" key="4">
    <source>
        <dbReference type="ARBA" id="ARBA00022692"/>
    </source>
</evidence>
<feature type="compositionally biased region" description="Low complexity" evidence="9">
    <location>
        <begin position="1725"/>
        <end position="1755"/>
    </location>
</feature>
<keyword evidence="7 10" id="KW-1133">Transmembrane helix</keyword>